<evidence type="ECO:0000313" key="1">
    <source>
        <dbReference type="EMBL" id="KKO76526.1"/>
    </source>
</evidence>
<dbReference type="Proteomes" id="UP000034350">
    <property type="component" value="Unassembled WGS sequence"/>
</dbReference>
<evidence type="ECO:0000313" key="2">
    <source>
        <dbReference type="Proteomes" id="UP000034350"/>
    </source>
</evidence>
<dbReference type="OrthoDB" id="2193638at2759"/>
<dbReference type="VEuPathDB" id="MicrosporidiaDB:G9O61_00g006110"/>
<dbReference type="EMBL" id="JPQZ01000002">
    <property type="protein sequence ID" value="KKO76526.1"/>
    <property type="molecule type" value="Genomic_DNA"/>
</dbReference>
<name>A0A0F9WGU7_9MICR</name>
<comment type="caution">
    <text evidence="1">The sequence shown here is derived from an EMBL/GenBank/DDBJ whole genome shotgun (WGS) entry which is preliminary data.</text>
</comment>
<dbReference type="VEuPathDB" id="MicrosporidiaDB:AAJ76_200046810"/>
<gene>
    <name evidence="1" type="ORF">AAJ76_200046810</name>
</gene>
<sequence length="537" mass="61765">MIKCIIDEILEEWNKFYKNVINNAILKKEKQVVTNKCTRTRRKSAVEPCKFNIERQRRFKKSFENKKEAEKAIFIEENNVDVKLGIKTEECGNKDIASPINDAKNDNLAANINISEKKEEYANNVFDVFTSLISAANVNSNSNNINTVPENLQQNSNKNFESVVPIITSKDKLQNVLNKKPLSKKSSKTKKKPAVVMKNFKKKPKQNNVITDIDEKLRIIKLGKKASINEVTEENKNNFTSDQPLKAGSTVPIDNQKMSLLCDNQSFKEPTLPQLNDKAECNNDLENHSIKQESECVQVKNEDFTKNNDQEAKLKKKNEILKSIFRKEKLKVDMKRNSVFINENNTNCIKNNNSKELSKFSGCNNVDIGKLENNLVDKKFALLPRRLDNTSILLATPEKIKFKFDNKKIQADLLSSDVKSPKAMKNKVYDVKSSKFLIEPNIMRNDLYKKVIDSQRKGLSQNEYKSSTIIPHIKSDDEDSLIFIEPLFCKDPEINEKVCKQSHKQLEEYFNLCEDINVVEIFPNIKDITNDSPNKWN</sequence>
<proteinExistence type="predicted"/>
<organism evidence="1 2">
    <name type="scientific">Vairimorpha ceranae</name>
    <dbReference type="NCBI Taxonomy" id="40302"/>
    <lineage>
        <taxon>Eukaryota</taxon>
        <taxon>Fungi</taxon>
        <taxon>Fungi incertae sedis</taxon>
        <taxon>Microsporidia</taxon>
        <taxon>Nosematidae</taxon>
        <taxon>Vairimorpha</taxon>
    </lineage>
</organism>
<dbReference type="AlphaFoldDB" id="A0A0F9WGU7"/>
<protein>
    <submittedName>
        <fullName evidence="1">Uncharacterized protein</fullName>
    </submittedName>
</protein>
<dbReference type="GeneID" id="36319423"/>
<dbReference type="RefSeq" id="XP_024332268.1">
    <property type="nucleotide sequence ID" value="XM_024474500.1"/>
</dbReference>
<keyword evidence="2" id="KW-1185">Reference proteome</keyword>
<accession>A0A0F9WGU7</accession>
<reference evidence="1 2" key="1">
    <citation type="journal article" date="2015" name="Environ. Microbiol.">
        <title>Genome analyses suggest the presence of polyploidy and recent human-driven expansions in eight global populations of the honeybee pathogen Nosema ceranae.</title>
        <authorList>
            <person name="Pelin A."/>
            <person name="Selman M."/>
            <person name="Aris-Brosou S."/>
            <person name="Farinelli L."/>
            <person name="Corradi N."/>
        </authorList>
    </citation>
    <scope>NUCLEOTIDE SEQUENCE [LARGE SCALE GENOMIC DNA]</scope>
    <source>
        <strain evidence="1 2">PA08 1199</strain>
    </source>
</reference>